<evidence type="ECO:0000313" key="3">
    <source>
        <dbReference type="EMBL" id="NME28213.1"/>
    </source>
</evidence>
<proteinExistence type="predicted"/>
<dbReference type="SUPFAM" id="SSF53474">
    <property type="entry name" value="alpha/beta-Hydrolases"/>
    <property type="match status" value="1"/>
</dbReference>
<keyword evidence="1 3" id="KW-0378">Hydrolase</keyword>
<accession>A0A848C0W6</accession>
<dbReference type="GO" id="GO:0016787">
    <property type="term" value="F:hydrolase activity"/>
    <property type="evidence" value="ECO:0007669"/>
    <property type="project" value="UniProtKB-KW"/>
</dbReference>
<dbReference type="Pfam" id="PF07859">
    <property type="entry name" value="Abhydrolase_3"/>
    <property type="match status" value="1"/>
</dbReference>
<comment type="caution">
    <text evidence="3">The sequence shown here is derived from an EMBL/GenBank/DDBJ whole genome shotgun (WGS) entry which is preliminary data.</text>
</comment>
<dbReference type="AlphaFoldDB" id="A0A848C0W6"/>
<sequence>MNTTIATPLIPRHGLKLKGRELQNYITAEVKRMRAGKKDYHLKLPAGWQKSECTIHDITVEEFRTTSRSDLVLLQFHGGGYTGAMHDKWRVSAILQASLVNAKAAYCVNYRLAPTHVYPSALEDALAVYSYILEQGTNGGDIILIGDSAGANLAIETAMFLRDHGISLPRVLLLQSPWVDLGTSQESLVSNSEKDQILGSAAPLYPEILNPSYAGSLSVDDPRLSPINGNLAGLPPMLIQTGGNEIFLSEDEEFAHKAARAGVHVTLSIYPGMPHNFGICLPELEESVQSEYEIRDFVHRYTENN</sequence>
<dbReference type="InterPro" id="IPR029058">
    <property type="entry name" value="AB_hydrolase_fold"/>
</dbReference>
<protein>
    <submittedName>
        <fullName evidence="3">Alpha/beta hydrolase</fullName>
    </submittedName>
</protein>
<evidence type="ECO:0000259" key="2">
    <source>
        <dbReference type="Pfam" id="PF07859"/>
    </source>
</evidence>
<dbReference type="Proteomes" id="UP000591071">
    <property type="component" value="Unassembled WGS sequence"/>
</dbReference>
<name>A0A848C0W6_9FIRM</name>
<gene>
    <name evidence="3" type="ORF">HF872_06200</name>
</gene>
<dbReference type="InterPro" id="IPR050300">
    <property type="entry name" value="GDXG_lipolytic_enzyme"/>
</dbReference>
<evidence type="ECO:0000256" key="1">
    <source>
        <dbReference type="ARBA" id="ARBA00022801"/>
    </source>
</evidence>
<dbReference type="Gene3D" id="3.40.50.1820">
    <property type="entry name" value="alpha/beta hydrolase"/>
    <property type="match status" value="1"/>
</dbReference>
<dbReference type="InterPro" id="IPR013094">
    <property type="entry name" value="AB_hydrolase_3"/>
</dbReference>
<dbReference type="PANTHER" id="PTHR48081:SF8">
    <property type="entry name" value="ALPHA_BETA HYDROLASE FOLD-3 DOMAIN-CONTAINING PROTEIN-RELATED"/>
    <property type="match status" value="1"/>
</dbReference>
<evidence type="ECO:0000313" key="4">
    <source>
        <dbReference type="Proteomes" id="UP000591071"/>
    </source>
</evidence>
<feature type="domain" description="Alpha/beta hydrolase fold-3" evidence="2">
    <location>
        <begin position="73"/>
        <end position="277"/>
    </location>
</feature>
<organism evidence="3 4">
    <name type="scientific">Megasphaera hexanoica</name>
    <dbReference type="NCBI Taxonomy" id="1675036"/>
    <lineage>
        <taxon>Bacteria</taxon>
        <taxon>Bacillati</taxon>
        <taxon>Bacillota</taxon>
        <taxon>Negativicutes</taxon>
        <taxon>Veillonellales</taxon>
        <taxon>Veillonellaceae</taxon>
        <taxon>Megasphaera</taxon>
    </lineage>
</organism>
<dbReference type="PANTHER" id="PTHR48081">
    <property type="entry name" value="AB HYDROLASE SUPERFAMILY PROTEIN C4A8.06C"/>
    <property type="match status" value="1"/>
</dbReference>
<dbReference type="EMBL" id="JABAFG010000008">
    <property type="protein sequence ID" value="NME28213.1"/>
    <property type="molecule type" value="Genomic_DNA"/>
</dbReference>
<dbReference type="RefSeq" id="WP_170087511.1">
    <property type="nucleotide sequence ID" value="NZ_JABAFG010000008.1"/>
</dbReference>
<reference evidence="3 4" key="1">
    <citation type="submission" date="2020-04" db="EMBL/GenBank/DDBJ databases">
        <authorList>
            <person name="Hitch T.C.A."/>
            <person name="Wylensek D."/>
            <person name="Clavel T."/>
        </authorList>
    </citation>
    <scope>NUCLEOTIDE SEQUENCE [LARGE SCALE GENOMIC DNA]</scope>
    <source>
        <strain evidence="3 4">Oil-RF-744-FAT-WT-6-1</strain>
    </source>
</reference>